<dbReference type="AlphaFoldDB" id="A0A1G7F045"/>
<reference evidence="3 4" key="1">
    <citation type="submission" date="2016-10" db="EMBL/GenBank/DDBJ databases">
        <authorList>
            <person name="de Groot N.N."/>
        </authorList>
    </citation>
    <scope>NUCLEOTIDE SEQUENCE [LARGE SCALE GENOMIC DNA]</scope>
    <source>
        <strain evidence="3 4">DSM 24015</strain>
    </source>
</reference>
<keyword evidence="1" id="KW-0175">Coiled coil</keyword>
<feature type="region of interest" description="Disordered" evidence="2">
    <location>
        <begin position="72"/>
        <end position="95"/>
    </location>
</feature>
<gene>
    <name evidence="3" type="ORF">SAMN05421544_11836</name>
</gene>
<proteinExistence type="predicted"/>
<dbReference type="EMBL" id="FNAS01000018">
    <property type="protein sequence ID" value="SDE69086.1"/>
    <property type="molecule type" value="Genomic_DNA"/>
</dbReference>
<keyword evidence="4" id="KW-1185">Reference proteome</keyword>
<evidence type="ECO:0000256" key="1">
    <source>
        <dbReference type="SAM" id="Coils"/>
    </source>
</evidence>
<dbReference type="RefSeq" id="WP_092737640.1">
    <property type="nucleotide sequence ID" value="NZ_FNAS01000018.1"/>
</dbReference>
<feature type="coiled-coil region" evidence="1">
    <location>
        <begin position="22"/>
        <end position="49"/>
    </location>
</feature>
<dbReference type="Proteomes" id="UP000198517">
    <property type="component" value="Unassembled WGS sequence"/>
</dbReference>
<evidence type="ECO:0000313" key="4">
    <source>
        <dbReference type="Proteomes" id="UP000198517"/>
    </source>
</evidence>
<evidence type="ECO:0000313" key="3">
    <source>
        <dbReference type="EMBL" id="SDE69086.1"/>
    </source>
</evidence>
<sequence length="95" mass="11465">MKHYTQFLKKRTLRLIQLGKMSRTLSHDIEETERKLKALKQQSEEIESEIFSNVFHLYGRGTSEVIETAQQRADEYNHNRVMNYPQHEDNERRND</sequence>
<dbReference type="STRING" id="1071918.SAMN05421544_11836"/>
<accession>A0A1G7F045</accession>
<evidence type="ECO:0000256" key="2">
    <source>
        <dbReference type="SAM" id="MobiDB-lite"/>
    </source>
</evidence>
<feature type="compositionally biased region" description="Basic and acidic residues" evidence="2">
    <location>
        <begin position="86"/>
        <end position="95"/>
    </location>
</feature>
<protein>
    <submittedName>
        <fullName evidence="3">Uncharacterized protein</fullName>
    </submittedName>
</protein>
<organism evidence="3 4">
    <name type="scientific">Riemerella columbipharyngis</name>
    <dbReference type="NCBI Taxonomy" id="1071918"/>
    <lineage>
        <taxon>Bacteria</taxon>
        <taxon>Pseudomonadati</taxon>
        <taxon>Bacteroidota</taxon>
        <taxon>Flavobacteriia</taxon>
        <taxon>Flavobacteriales</taxon>
        <taxon>Weeksellaceae</taxon>
        <taxon>Riemerella</taxon>
    </lineage>
</organism>
<name>A0A1G7F045_9FLAO</name>